<feature type="transmembrane region" description="Helical" evidence="1">
    <location>
        <begin position="138"/>
        <end position="158"/>
    </location>
</feature>
<feature type="transmembrane region" description="Helical" evidence="1">
    <location>
        <begin position="31"/>
        <end position="50"/>
    </location>
</feature>
<evidence type="ECO:0000313" key="4">
    <source>
        <dbReference type="Proteomes" id="UP001138757"/>
    </source>
</evidence>
<dbReference type="InterPro" id="IPR046586">
    <property type="entry name" value="DUF6644"/>
</dbReference>
<dbReference type="RefSeq" id="WP_214624445.1">
    <property type="nucleotide sequence ID" value="NZ_JAHGAW010000009.1"/>
</dbReference>
<feature type="transmembrane region" description="Helical" evidence="1">
    <location>
        <begin position="62"/>
        <end position="85"/>
    </location>
</feature>
<organism evidence="3 4">
    <name type="scientific">Sphingobium nicotianae</name>
    <dbReference type="NCBI Taxonomy" id="2782607"/>
    <lineage>
        <taxon>Bacteria</taxon>
        <taxon>Pseudomonadati</taxon>
        <taxon>Pseudomonadota</taxon>
        <taxon>Alphaproteobacteria</taxon>
        <taxon>Sphingomonadales</taxon>
        <taxon>Sphingomonadaceae</taxon>
        <taxon>Sphingobium</taxon>
    </lineage>
</organism>
<accession>A0A9X1DER0</accession>
<protein>
    <recommendedName>
        <fullName evidence="2">DUF6644 domain-containing protein</fullName>
    </recommendedName>
</protein>
<gene>
    <name evidence="3" type="ORF">KK488_14655</name>
</gene>
<name>A0A9X1DER0_9SPHN</name>
<dbReference type="Proteomes" id="UP001138757">
    <property type="component" value="Unassembled WGS sequence"/>
</dbReference>
<dbReference type="Pfam" id="PF20349">
    <property type="entry name" value="DUF6644"/>
    <property type="match status" value="1"/>
</dbReference>
<evidence type="ECO:0000259" key="2">
    <source>
        <dbReference type="Pfam" id="PF20349"/>
    </source>
</evidence>
<proteinExistence type="predicted"/>
<dbReference type="EMBL" id="JAHGAW010000009">
    <property type="protein sequence ID" value="MBT2188193.1"/>
    <property type="molecule type" value="Genomic_DNA"/>
</dbReference>
<evidence type="ECO:0000313" key="3">
    <source>
        <dbReference type="EMBL" id="MBT2188193.1"/>
    </source>
</evidence>
<reference evidence="3" key="1">
    <citation type="submission" date="2021-05" db="EMBL/GenBank/DDBJ databases">
        <title>Genome of Sphingobium sp. strain.</title>
        <authorList>
            <person name="Fan R."/>
        </authorList>
    </citation>
    <scope>NUCLEOTIDE SEQUENCE</scope>
    <source>
        <strain evidence="3">H33</strain>
    </source>
</reference>
<keyword evidence="4" id="KW-1185">Reference proteome</keyword>
<keyword evidence="1" id="KW-0812">Transmembrane</keyword>
<feature type="transmembrane region" description="Helical" evidence="1">
    <location>
        <begin position="97"/>
        <end position="118"/>
    </location>
</feature>
<sequence length="164" mass="17802">MIDTILDAIAALPIGQYIAEDPVAFPWTETAHVICLVIVFGSILLIDLRLMGLASRDYSVNALTRTILPVTWVAFLGAAITGALLFSSNPHGYWGNFYFKAKMCLLLAAGVNMLVFHFVTQRRAPMDQPGVLPGGARLAGFISAVIWIAVIACGRWIGFTMSPF</sequence>
<evidence type="ECO:0000256" key="1">
    <source>
        <dbReference type="SAM" id="Phobius"/>
    </source>
</evidence>
<feature type="domain" description="DUF6644" evidence="2">
    <location>
        <begin position="28"/>
        <end position="159"/>
    </location>
</feature>
<comment type="caution">
    <text evidence="3">The sequence shown here is derived from an EMBL/GenBank/DDBJ whole genome shotgun (WGS) entry which is preliminary data.</text>
</comment>
<keyword evidence="1" id="KW-1133">Transmembrane helix</keyword>
<dbReference type="AlphaFoldDB" id="A0A9X1DER0"/>
<keyword evidence="1" id="KW-0472">Membrane</keyword>